<evidence type="ECO:0000313" key="2">
    <source>
        <dbReference type="EMBL" id="GGS75331.1"/>
    </source>
</evidence>
<evidence type="ECO:0008006" key="4">
    <source>
        <dbReference type="Google" id="ProtNLM"/>
    </source>
</evidence>
<name>A0ABQ2TNT3_STREZ</name>
<comment type="caution">
    <text evidence="2">The sequence shown here is derived from an EMBL/GenBank/DDBJ whole genome shotgun (WGS) entry which is preliminary data.</text>
</comment>
<accession>A0ABQ2TNT3</accession>
<organism evidence="2 3">
    <name type="scientific">Streptomyces pseudogriseolus</name>
    <name type="common">Streptomyces gancidicus</name>
    <name type="synonym">Streptomyces rubiginosus</name>
    <dbReference type="NCBI Taxonomy" id="36817"/>
    <lineage>
        <taxon>Bacteria</taxon>
        <taxon>Bacillati</taxon>
        <taxon>Actinomycetota</taxon>
        <taxon>Actinomycetes</taxon>
        <taxon>Kitasatosporales</taxon>
        <taxon>Streptomycetaceae</taxon>
        <taxon>Streptomyces</taxon>
        <taxon>Streptomyces pseudogriseolus group</taxon>
    </lineage>
</organism>
<sequence length="50" mass="5435">MLKQTIAVVLAVSMGVFAFSYSIEAGIGYVGALVLELCKEIARFKEDSEH</sequence>
<feature type="transmembrane region" description="Helical" evidence="1">
    <location>
        <begin position="6"/>
        <end position="35"/>
    </location>
</feature>
<proteinExistence type="predicted"/>
<gene>
    <name evidence="2" type="ORF">GCM10010285_62350</name>
</gene>
<dbReference type="Proteomes" id="UP000597853">
    <property type="component" value="Unassembled WGS sequence"/>
</dbReference>
<evidence type="ECO:0000256" key="1">
    <source>
        <dbReference type="SAM" id="Phobius"/>
    </source>
</evidence>
<protein>
    <recommendedName>
        <fullName evidence="4">TMhelix containing protein</fullName>
    </recommendedName>
</protein>
<keyword evidence="1" id="KW-0472">Membrane</keyword>
<keyword evidence="3" id="KW-1185">Reference proteome</keyword>
<evidence type="ECO:0000313" key="3">
    <source>
        <dbReference type="Proteomes" id="UP000597853"/>
    </source>
</evidence>
<reference evidence="3" key="1">
    <citation type="journal article" date="2019" name="Int. J. Syst. Evol. Microbiol.">
        <title>The Global Catalogue of Microorganisms (GCM) 10K type strain sequencing project: providing services to taxonomists for standard genome sequencing and annotation.</title>
        <authorList>
            <consortium name="The Broad Institute Genomics Platform"/>
            <consortium name="The Broad Institute Genome Sequencing Center for Infectious Disease"/>
            <person name="Wu L."/>
            <person name="Ma J."/>
        </authorList>
    </citation>
    <scope>NUCLEOTIDE SEQUENCE [LARGE SCALE GENOMIC DNA]</scope>
    <source>
        <strain evidence="3">JCM 4416</strain>
    </source>
</reference>
<keyword evidence="1" id="KW-1133">Transmembrane helix</keyword>
<dbReference type="EMBL" id="BMTX01000034">
    <property type="protein sequence ID" value="GGS75331.1"/>
    <property type="molecule type" value="Genomic_DNA"/>
</dbReference>
<keyword evidence="1" id="KW-0812">Transmembrane</keyword>